<name>A0A813D7X4_POLGL</name>
<dbReference type="AlphaFoldDB" id="A0A813D7X4"/>
<comment type="caution">
    <text evidence="1">The sequence shown here is derived from an EMBL/GenBank/DDBJ whole genome shotgun (WGS) entry which is preliminary data.</text>
</comment>
<accession>A0A813D7X4</accession>
<sequence length="111" mass="12877">DALPTSEELQLETEIKSIEMDIAMLDLRRELEAQEELVANWRRSVHDMGEDSRLDEVAMVPRTAEDRREEKEMKHGLIAAQESVDKLRQRLASLELLRSEPTEPELSEHVQ</sequence>
<organism evidence="1 2">
    <name type="scientific">Polarella glacialis</name>
    <name type="common">Dinoflagellate</name>
    <dbReference type="NCBI Taxonomy" id="89957"/>
    <lineage>
        <taxon>Eukaryota</taxon>
        <taxon>Sar</taxon>
        <taxon>Alveolata</taxon>
        <taxon>Dinophyceae</taxon>
        <taxon>Suessiales</taxon>
        <taxon>Suessiaceae</taxon>
        <taxon>Polarella</taxon>
    </lineage>
</organism>
<evidence type="ECO:0000313" key="2">
    <source>
        <dbReference type="Proteomes" id="UP000654075"/>
    </source>
</evidence>
<evidence type="ECO:0000313" key="1">
    <source>
        <dbReference type="EMBL" id="CAE8582257.1"/>
    </source>
</evidence>
<dbReference type="Proteomes" id="UP000654075">
    <property type="component" value="Unassembled WGS sequence"/>
</dbReference>
<protein>
    <submittedName>
        <fullName evidence="1">Uncharacterized protein</fullName>
    </submittedName>
</protein>
<dbReference type="OrthoDB" id="436302at2759"/>
<feature type="non-terminal residue" evidence="1">
    <location>
        <position position="1"/>
    </location>
</feature>
<proteinExistence type="predicted"/>
<dbReference type="EMBL" id="CAJNNV010000334">
    <property type="protein sequence ID" value="CAE8582257.1"/>
    <property type="molecule type" value="Genomic_DNA"/>
</dbReference>
<keyword evidence="2" id="KW-1185">Reference proteome</keyword>
<gene>
    <name evidence="1" type="ORF">PGLA1383_LOCUS1259</name>
</gene>
<reference evidence="1" key="1">
    <citation type="submission" date="2021-02" db="EMBL/GenBank/DDBJ databases">
        <authorList>
            <person name="Dougan E. K."/>
            <person name="Rhodes N."/>
            <person name="Thang M."/>
            <person name="Chan C."/>
        </authorList>
    </citation>
    <scope>NUCLEOTIDE SEQUENCE</scope>
</reference>